<dbReference type="SUPFAM" id="SSF56601">
    <property type="entry name" value="beta-lactamase/transpeptidase-like"/>
    <property type="match status" value="1"/>
</dbReference>
<dbReference type="AlphaFoldDB" id="A0A6M8BIW4"/>
<evidence type="ECO:0000256" key="15">
    <source>
        <dbReference type="ARBA" id="ARBA00034000"/>
    </source>
</evidence>
<keyword evidence="11" id="KW-1133">Transmembrane helix</keyword>
<keyword evidence="4" id="KW-0645">Protease</keyword>
<accession>A0A6M8BIW4</accession>
<dbReference type="GO" id="GO:0006508">
    <property type="term" value="P:proteolysis"/>
    <property type="evidence" value="ECO:0007669"/>
    <property type="project" value="UniProtKB-KW"/>
</dbReference>
<reference evidence="20 21" key="1">
    <citation type="submission" date="2020-05" db="EMBL/GenBank/DDBJ databases">
        <title>Complete genome sequence of of a novel Thermoleptolyngbya strain isolated from hot springs of Ganzi, Sichuan China.</title>
        <authorList>
            <person name="Tang J."/>
            <person name="Daroch M."/>
            <person name="Li L."/>
            <person name="Waleron K."/>
            <person name="Waleron M."/>
            <person name="Waleron M."/>
        </authorList>
    </citation>
    <scope>NUCLEOTIDE SEQUENCE [LARGE SCALE GENOMIC DNA]</scope>
    <source>
        <strain evidence="20 21">PKUAC-SCTA183</strain>
    </source>
</reference>
<evidence type="ECO:0000256" key="9">
    <source>
        <dbReference type="ARBA" id="ARBA00022960"/>
    </source>
</evidence>
<name>A0A6M8BIW4_9CYAN</name>
<evidence type="ECO:0000256" key="5">
    <source>
        <dbReference type="ARBA" id="ARBA00022676"/>
    </source>
</evidence>
<dbReference type="GO" id="GO:0071555">
    <property type="term" value="P:cell wall organization"/>
    <property type="evidence" value="ECO:0007669"/>
    <property type="project" value="UniProtKB-KW"/>
</dbReference>
<dbReference type="InterPro" id="IPR001264">
    <property type="entry name" value="Glyco_trans_51"/>
</dbReference>
<evidence type="ECO:0000256" key="4">
    <source>
        <dbReference type="ARBA" id="ARBA00022670"/>
    </source>
</evidence>
<evidence type="ECO:0000256" key="14">
    <source>
        <dbReference type="ARBA" id="ARBA00023316"/>
    </source>
</evidence>
<dbReference type="GO" id="GO:0008658">
    <property type="term" value="F:penicillin binding"/>
    <property type="evidence" value="ECO:0007669"/>
    <property type="project" value="InterPro"/>
</dbReference>
<dbReference type="GO" id="GO:0009002">
    <property type="term" value="F:serine-type D-Ala-D-Ala carboxypeptidase activity"/>
    <property type="evidence" value="ECO:0007669"/>
    <property type="project" value="UniProtKB-EC"/>
</dbReference>
<protein>
    <submittedName>
        <fullName evidence="20">PBP1A family penicillin-binding protein</fullName>
    </submittedName>
</protein>
<comment type="pathway">
    <text evidence="2">Cell wall biogenesis; peptidoglycan biosynthesis.</text>
</comment>
<dbReference type="InterPro" id="IPR001460">
    <property type="entry name" value="PCN-bd_Tpept"/>
</dbReference>
<organism evidence="20 21">
    <name type="scientific">Thermoleptolyngbya sichuanensis A183</name>
    <dbReference type="NCBI Taxonomy" id="2737172"/>
    <lineage>
        <taxon>Bacteria</taxon>
        <taxon>Bacillati</taxon>
        <taxon>Cyanobacteriota</taxon>
        <taxon>Cyanophyceae</taxon>
        <taxon>Oculatellales</taxon>
        <taxon>Oculatellaceae</taxon>
        <taxon>Thermoleptolyngbya</taxon>
        <taxon>Thermoleptolyngbya sichuanensis</taxon>
    </lineage>
</organism>
<comment type="subcellular location">
    <subcellularLocation>
        <location evidence="1">Membrane</location>
    </subcellularLocation>
</comment>
<evidence type="ECO:0000259" key="18">
    <source>
        <dbReference type="Pfam" id="PF00905"/>
    </source>
</evidence>
<evidence type="ECO:0000256" key="1">
    <source>
        <dbReference type="ARBA" id="ARBA00004370"/>
    </source>
</evidence>
<sequence>MAALAGAGGFGMAAIDTVRQIQSELPDPEDALTYTRDGSMTIKAADGTVLQQLGPATREALSLDQIPDTMINAFIAAEDKKFYEHSGVDYRAIARAALANLSAGEVVEGASTITQQVTRIVFLGQERTLDRKLREALMAHKMENELTKDQILERYLNLVYLGSGAYGVGDAAWIYFSKPIGELSLSETAMIAGLAPAPSEYSPLVNPDLARSRRDIVLERMYESGFITAAELAEAKAAEIELAPSQPRNLISQTPHFTSYILQQELPQRVSPEVLEVGGLTIETTLNPRWQAIAQETVAKAVERYGRWERFSEAALVSIDPRTGEIKALVGGKDLIAGQFNRATQAQRQPGSTFKAFVYTAAIAAGFSPYKNYLDSKLVVDGYEVKNYSERHAGDVSMRDALARSINVVAVKVMLDVGFNPVIETAKRMGIQSKLIPAYSLALGTLEVNLLELTSAYGTLAAQGKHIEPHGITRIIDRFGNVIYEANFTPEQAVDTDSANIMTWMLRGVVNGGTGGNAALQGRPVAGKTGTTDAKRDLWFIGYIPQLVTGVWLGNDNNRPTAGASSTAALVWRNYMAQATEGMPVESFPQPNLRGDRKGSIKAERIRPRRMFVGPTTGGDAEGESSGSGSRSRRRSEEAAPARSPSSPAAREASPDTRSEPRKIRNSDPVQAAPSSPEEPPARPQPPAPPVEPEPRPAEPRPEPVRVERPQPEPVEARPAPPPPPPPPERPAPPPRLERPRSEPAAPAPAPAEAPPPATE</sequence>
<feature type="compositionally biased region" description="Basic and acidic residues" evidence="17">
    <location>
        <begin position="594"/>
        <end position="606"/>
    </location>
</feature>
<feature type="domain" description="Glycosyl transferase family 51" evidence="19">
    <location>
        <begin position="47"/>
        <end position="221"/>
    </location>
</feature>
<gene>
    <name evidence="20" type="ORF">HPC62_10055</name>
</gene>
<dbReference type="GO" id="GO:0009252">
    <property type="term" value="P:peptidoglycan biosynthetic process"/>
    <property type="evidence" value="ECO:0007669"/>
    <property type="project" value="UniProtKB-KW"/>
</dbReference>
<comment type="catalytic activity">
    <reaction evidence="16">
        <text>[GlcNAc-(1-&gt;4)-Mur2Ac(oyl-L-Ala-gamma-D-Glu-L-Lys-D-Ala-D-Ala)](n)-di-trans,octa-cis-undecaprenyl diphosphate + beta-D-GlcNAc-(1-&gt;4)-Mur2Ac(oyl-L-Ala-gamma-D-Glu-L-Lys-D-Ala-D-Ala)-di-trans,octa-cis-undecaprenyl diphosphate = [GlcNAc-(1-&gt;4)-Mur2Ac(oyl-L-Ala-gamma-D-Glu-L-Lys-D-Ala-D-Ala)](n+1)-di-trans,octa-cis-undecaprenyl diphosphate + di-trans,octa-cis-undecaprenyl diphosphate + H(+)</text>
        <dbReference type="Rhea" id="RHEA:23708"/>
        <dbReference type="Rhea" id="RHEA-COMP:9602"/>
        <dbReference type="Rhea" id="RHEA-COMP:9603"/>
        <dbReference type="ChEBI" id="CHEBI:15378"/>
        <dbReference type="ChEBI" id="CHEBI:58405"/>
        <dbReference type="ChEBI" id="CHEBI:60033"/>
        <dbReference type="ChEBI" id="CHEBI:78435"/>
        <dbReference type="EC" id="2.4.99.28"/>
    </reaction>
</comment>
<dbReference type="InterPro" id="IPR012338">
    <property type="entry name" value="Beta-lactam/transpept-like"/>
</dbReference>
<evidence type="ECO:0000256" key="12">
    <source>
        <dbReference type="ARBA" id="ARBA00023136"/>
    </source>
</evidence>
<evidence type="ECO:0000256" key="11">
    <source>
        <dbReference type="ARBA" id="ARBA00022989"/>
    </source>
</evidence>
<feature type="compositionally biased region" description="Low complexity" evidence="17">
    <location>
        <begin position="641"/>
        <end position="652"/>
    </location>
</feature>
<evidence type="ECO:0000256" key="13">
    <source>
        <dbReference type="ARBA" id="ARBA00023268"/>
    </source>
</evidence>
<evidence type="ECO:0000256" key="17">
    <source>
        <dbReference type="SAM" id="MobiDB-lite"/>
    </source>
</evidence>
<dbReference type="NCBIfam" id="TIGR02074">
    <property type="entry name" value="PBP_1a_fam"/>
    <property type="match status" value="1"/>
</dbReference>
<feature type="compositionally biased region" description="Pro residues" evidence="17">
    <location>
        <begin position="719"/>
        <end position="735"/>
    </location>
</feature>
<keyword evidence="21" id="KW-1185">Reference proteome</keyword>
<evidence type="ECO:0000256" key="6">
    <source>
        <dbReference type="ARBA" id="ARBA00022679"/>
    </source>
</evidence>
<proteinExistence type="predicted"/>
<evidence type="ECO:0000256" key="2">
    <source>
        <dbReference type="ARBA" id="ARBA00004752"/>
    </source>
</evidence>
<dbReference type="KEGG" id="theu:HPC62_10055"/>
<evidence type="ECO:0000256" key="16">
    <source>
        <dbReference type="ARBA" id="ARBA00049902"/>
    </source>
</evidence>
<dbReference type="Pfam" id="PF00912">
    <property type="entry name" value="Transgly"/>
    <property type="match status" value="1"/>
</dbReference>
<keyword evidence="8" id="KW-0378">Hydrolase</keyword>
<feature type="compositionally biased region" description="Pro residues" evidence="17">
    <location>
        <begin position="677"/>
        <end position="692"/>
    </location>
</feature>
<dbReference type="GO" id="GO:0016020">
    <property type="term" value="C:membrane"/>
    <property type="evidence" value="ECO:0007669"/>
    <property type="project" value="UniProtKB-SubCell"/>
</dbReference>
<feature type="compositionally biased region" description="Pro residues" evidence="17">
    <location>
        <begin position="746"/>
        <end position="760"/>
    </location>
</feature>
<dbReference type="PANTHER" id="PTHR32282">
    <property type="entry name" value="BINDING PROTEIN TRANSPEPTIDASE, PUTATIVE-RELATED"/>
    <property type="match status" value="1"/>
</dbReference>
<evidence type="ECO:0000256" key="10">
    <source>
        <dbReference type="ARBA" id="ARBA00022984"/>
    </source>
</evidence>
<dbReference type="Gene3D" id="1.10.3810.10">
    <property type="entry name" value="Biosynthetic peptidoglycan transglycosylase-like"/>
    <property type="match status" value="1"/>
</dbReference>
<evidence type="ECO:0000256" key="8">
    <source>
        <dbReference type="ARBA" id="ARBA00022801"/>
    </source>
</evidence>
<comment type="catalytic activity">
    <reaction evidence="15">
        <text>Preferential cleavage: (Ac)2-L-Lys-D-Ala-|-D-Ala. Also transpeptidation of peptidyl-alanyl moieties that are N-acyl substituents of D-alanine.</text>
        <dbReference type="EC" id="3.4.16.4"/>
    </reaction>
</comment>
<dbReference type="SUPFAM" id="SSF53955">
    <property type="entry name" value="Lysozyme-like"/>
    <property type="match status" value="1"/>
</dbReference>
<keyword evidence="7" id="KW-0812">Transmembrane</keyword>
<keyword evidence="14" id="KW-0961">Cell wall biogenesis/degradation</keyword>
<dbReference type="GO" id="GO:0008360">
    <property type="term" value="P:regulation of cell shape"/>
    <property type="evidence" value="ECO:0007669"/>
    <property type="project" value="UniProtKB-KW"/>
</dbReference>
<evidence type="ECO:0000313" key="21">
    <source>
        <dbReference type="Proteomes" id="UP000505210"/>
    </source>
</evidence>
<keyword evidence="13" id="KW-0511">Multifunctional enzyme</keyword>
<dbReference type="GO" id="GO:0008955">
    <property type="term" value="F:peptidoglycan glycosyltransferase activity"/>
    <property type="evidence" value="ECO:0007669"/>
    <property type="project" value="UniProtKB-EC"/>
</dbReference>
<evidence type="ECO:0000259" key="19">
    <source>
        <dbReference type="Pfam" id="PF00912"/>
    </source>
</evidence>
<feature type="compositionally biased region" description="Basic and acidic residues" evidence="17">
    <location>
        <begin position="653"/>
        <end position="666"/>
    </location>
</feature>
<keyword evidence="5" id="KW-0328">Glycosyltransferase</keyword>
<keyword evidence="6" id="KW-0808">Transferase</keyword>
<dbReference type="InterPro" id="IPR023346">
    <property type="entry name" value="Lysozyme-like_dom_sf"/>
</dbReference>
<dbReference type="Proteomes" id="UP000505210">
    <property type="component" value="Chromosome"/>
</dbReference>
<keyword evidence="10" id="KW-0573">Peptidoglycan synthesis</keyword>
<evidence type="ECO:0000313" key="20">
    <source>
        <dbReference type="EMBL" id="QKD84887.1"/>
    </source>
</evidence>
<dbReference type="GO" id="GO:0030288">
    <property type="term" value="C:outer membrane-bounded periplasmic space"/>
    <property type="evidence" value="ECO:0007669"/>
    <property type="project" value="TreeGrafter"/>
</dbReference>
<dbReference type="EMBL" id="CP053661">
    <property type="protein sequence ID" value="QKD84887.1"/>
    <property type="molecule type" value="Genomic_DNA"/>
</dbReference>
<keyword evidence="12" id="KW-0472">Membrane</keyword>
<feature type="compositionally biased region" description="Basic and acidic residues" evidence="17">
    <location>
        <begin position="693"/>
        <end position="711"/>
    </location>
</feature>
<evidence type="ECO:0000256" key="7">
    <source>
        <dbReference type="ARBA" id="ARBA00022692"/>
    </source>
</evidence>
<evidence type="ECO:0000256" key="3">
    <source>
        <dbReference type="ARBA" id="ARBA00022645"/>
    </source>
</evidence>
<dbReference type="Pfam" id="PF00905">
    <property type="entry name" value="Transpeptidase"/>
    <property type="match status" value="1"/>
</dbReference>
<dbReference type="InterPro" id="IPR036950">
    <property type="entry name" value="PBP_transglycosylase"/>
</dbReference>
<keyword evidence="9" id="KW-0133">Cell shape</keyword>
<dbReference type="Gene3D" id="3.40.710.10">
    <property type="entry name" value="DD-peptidase/beta-lactamase superfamily"/>
    <property type="match status" value="1"/>
</dbReference>
<dbReference type="PANTHER" id="PTHR32282:SF31">
    <property type="entry name" value="PEPTIDOGLYCAN GLYCOSYLTRANSFERASE"/>
    <property type="match status" value="1"/>
</dbReference>
<feature type="region of interest" description="Disordered" evidence="17">
    <location>
        <begin position="583"/>
        <end position="760"/>
    </location>
</feature>
<keyword evidence="3" id="KW-0121">Carboxypeptidase</keyword>
<dbReference type="FunFam" id="1.10.3810.10:FF:000003">
    <property type="entry name" value="Penicillin-binding protein 1a"/>
    <property type="match status" value="1"/>
</dbReference>
<dbReference type="InterPro" id="IPR050396">
    <property type="entry name" value="Glycosyltr_51/Transpeptidase"/>
</dbReference>
<feature type="domain" description="Penicillin-binding protein transpeptidase" evidence="18">
    <location>
        <begin position="316"/>
        <end position="566"/>
    </location>
</feature>